<dbReference type="Pfam" id="PF01636">
    <property type="entry name" value="APH"/>
    <property type="match status" value="1"/>
</dbReference>
<evidence type="ECO:0000313" key="3">
    <source>
        <dbReference type="Proteomes" id="UP000337909"/>
    </source>
</evidence>
<feature type="domain" description="Aminoglycoside phosphotransferase" evidence="1">
    <location>
        <begin position="125"/>
        <end position="290"/>
    </location>
</feature>
<dbReference type="OrthoDB" id="6181704at2"/>
<dbReference type="SUPFAM" id="SSF56112">
    <property type="entry name" value="Protein kinase-like (PK-like)"/>
    <property type="match status" value="1"/>
</dbReference>
<protein>
    <recommendedName>
        <fullName evidence="1">Aminoglycoside phosphotransferase domain-containing protein</fullName>
    </recommendedName>
</protein>
<evidence type="ECO:0000259" key="1">
    <source>
        <dbReference type="Pfam" id="PF01636"/>
    </source>
</evidence>
<dbReference type="EMBL" id="CABVHQ010000034">
    <property type="protein sequence ID" value="VVO11775.1"/>
    <property type="molecule type" value="Genomic_DNA"/>
</dbReference>
<dbReference type="InterPro" id="IPR002575">
    <property type="entry name" value="Aminoglycoside_PTrfase"/>
</dbReference>
<proteinExistence type="predicted"/>
<dbReference type="Proteomes" id="UP000337909">
    <property type="component" value="Unassembled WGS sequence"/>
</dbReference>
<evidence type="ECO:0000313" key="2">
    <source>
        <dbReference type="EMBL" id="VVO11775.1"/>
    </source>
</evidence>
<reference evidence="2 3" key="1">
    <citation type="submission" date="2019-09" db="EMBL/GenBank/DDBJ databases">
        <authorList>
            <person name="Chandra G."/>
            <person name="Truman W A."/>
        </authorList>
    </citation>
    <scope>NUCLEOTIDE SEQUENCE [LARGE SCALE GENOMIC DNA]</scope>
    <source>
        <strain evidence="2">PS691</strain>
    </source>
</reference>
<dbReference type="RefSeq" id="WP_150643372.1">
    <property type="nucleotide sequence ID" value="NZ_CABVHQ010000034.1"/>
</dbReference>
<dbReference type="AlphaFoldDB" id="A0A5E7DIS1"/>
<dbReference type="Gene3D" id="3.90.1200.10">
    <property type="match status" value="1"/>
</dbReference>
<name>A0A5E7DIS1_PSEFL</name>
<dbReference type="InterPro" id="IPR011009">
    <property type="entry name" value="Kinase-like_dom_sf"/>
</dbReference>
<gene>
    <name evidence="2" type="ORF">PS691_03464</name>
</gene>
<sequence length="353" mass="41114">MSTEPNTDALTSGRNAFWLSQATLEKRLSFLLPAYRADRFSITSVDLSSNASFVNYVRHHRLTDLDTGATQDLVEKSIRKVLFITSLESRFYRERDVLTDSVHFKHPECLGVIETPWESLIFTQYIQGRAPRMAAIAGNVARGIAEIESLSNRHLQPTSWRQAWKFWEMDFFRPWYLLRSRFSFERFLPSLESLARNDDRFIGLTSRLRDLSPMIRQAANEARTSQRCFCHMDYLRKNLFLSPQGLQLIDWSEVKVGRIGFDGGAYLSAIFRRSDMQGFIKARDEFLSAYIDALDARLNRQNALFNLNYIFLLNSLWHCLRPETIAEYQKKEKMPLLREKYDYLLALPLSCGS</sequence>
<organism evidence="2 3">
    <name type="scientific">Pseudomonas fluorescens</name>
    <dbReference type="NCBI Taxonomy" id="294"/>
    <lineage>
        <taxon>Bacteria</taxon>
        <taxon>Pseudomonadati</taxon>
        <taxon>Pseudomonadota</taxon>
        <taxon>Gammaproteobacteria</taxon>
        <taxon>Pseudomonadales</taxon>
        <taxon>Pseudomonadaceae</taxon>
        <taxon>Pseudomonas</taxon>
    </lineage>
</organism>
<accession>A0A5E7DIS1</accession>